<proteinExistence type="predicted"/>
<comment type="caution">
    <text evidence="2">The sequence shown here is derived from an EMBL/GenBank/DDBJ whole genome shotgun (WGS) entry which is preliminary data.</text>
</comment>
<reference evidence="2 3" key="1">
    <citation type="submission" date="2024-04" db="EMBL/GenBank/DDBJ databases">
        <title>Novel genus in family Flammeovirgaceae.</title>
        <authorList>
            <person name="Nguyen T.H."/>
            <person name="Vuong T.Q."/>
            <person name="Le H."/>
            <person name="Kim S.-G."/>
        </authorList>
    </citation>
    <scope>NUCLEOTIDE SEQUENCE [LARGE SCALE GENOMIC DNA]</scope>
    <source>
        <strain evidence="2 3">JCM 23209</strain>
    </source>
</reference>
<accession>A0AAW9SEV5</accession>
<organism evidence="2 3">
    <name type="scientific">Rapidithrix thailandica</name>
    <dbReference type="NCBI Taxonomy" id="413964"/>
    <lineage>
        <taxon>Bacteria</taxon>
        <taxon>Pseudomonadati</taxon>
        <taxon>Bacteroidota</taxon>
        <taxon>Cytophagia</taxon>
        <taxon>Cytophagales</taxon>
        <taxon>Flammeovirgaceae</taxon>
        <taxon>Rapidithrix</taxon>
    </lineage>
</organism>
<keyword evidence="1" id="KW-0732">Signal</keyword>
<dbReference type="Proteomes" id="UP001403385">
    <property type="component" value="Unassembled WGS sequence"/>
</dbReference>
<keyword evidence="3" id="KW-1185">Reference proteome</keyword>
<feature type="chain" id="PRO_5043342583" description="WD40 repeat protein" evidence="1">
    <location>
        <begin position="23"/>
        <end position="906"/>
    </location>
</feature>
<sequence>MKRIYTLLFFFVLVSWSNPGQAQQNSELLSKADELYYQEAYRPAARLYKKIYKKSKNEEASQEVLMKLAGCYVEIYNYGAAYKWYKKIYKDRQRLKQVADSLYCDERKFEVAMQMYATLRSRSKEKQGYDLQVARSYFAIRKDLKAIEWYSKVISEEELESYLANDSILNKVALDDRHIECWEYSGVAAPDLPEAYSYQRIVKPSDYLHLAQAMLNIRGKYHESKKWFQHYSKLQKLIEMQNENLLISQTTYYIDSLPINSSVSDFSPAFYKDSLVFVSERDIDGSKVSSINGEERSPLDLYIVKLDSAGQGQGIRKLINKDRNVTYNEGPVAFLDHGRKMIFTGNTFDERKLFKQNNPRLSNININRIQLFSANQSGDNTWEVNPIHFLSNDSVYNNLRYSKGHPALTANGKRLFFAADYPGGFGGSDLYYSDYDGQAKRWTEPVNLGEKVNTEGNEVFPYIHTDRLGNQSLFFASNRPGGFGGLDIYQSLIVGNEYTNPVNLGDTSLSGENNSINSSKDDFGLILDKDGVKGYFSSDRSGDDDIYQFKIVKIQVTVCDSENGGAPLPGAEVAFHKGDQAELLGSKTAEDGVVWFHKFALGGDYSFMASAPGYRPKWSSMETFSLDQVPADGIYRVKICLEPRAVADMIVLANVKSEQQCLISFNKDVYELTETPLKSNTLYELVQKGALNYFINTEQPDKMFLANLDEVIDISGMENPAKRTQLVNLLDEANIGQGEVTVIRNIRYNFAAPDPQKFPNLPAFVQKLVKPEDELTKVAKVMEIYPHLDLKMSSHTDRCPLDGNYDNLALSGRRNQAAVDYIVKLFTQIGSSEEELELLKIRMKKCQYTYEYPVDTETTYDGCKNDFNRRTEFKFLYKHRDNYGLDCDCDPSVIQYIRSDDSQSKR</sequence>
<dbReference type="InterPro" id="IPR011659">
    <property type="entry name" value="WD40"/>
</dbReference>
<dbReference type="SUPFAM" id="SSF49464">
    <property type="entry name" value="Carboxypeptidase regulatory domain-like"/>
    <property type="match status" value="1"/>
</dbReference>
<dbReference type="InterPro" id="IPR011990">
    <property type="entry name" value="TPR-like_helical_dom_sf"/>
</dbReference>
<dbReference type="Gene3D" id="1.25.40.10">
    <property type="entry name" value="Tetratricopeptide repeat domain"/>
    <property type="match status" value="1"/>
</dbReference>
<name>A0AAW9SEV5_9BACT</name>
<dbReference type="SUPFAM" id="SSF82171">
    <property type="entry name" value="DPP6 N-terminal domain-like"/>
    <property type="match status" value="1"/>
</dbReference>
<evidence type="ECO:0008006" key="4">
    <source>
        <dbReference type="Google" id="ProtNLM"/>
    </source>
</evidence>
<dbReference type="InterPro" id="IPR036737">
    <property type="entry name" value="OmpA-like_sf"/>
</dbReference>
<dbReference type="AlphaFoldDB" id="A0AAW9SEV5"/>
<protein>
    <recommendedName>
        <fullName evidence="4">WD40 repeat protein</fullName>
    </recommendedName>
</protein>
<dbReference type="Gene3D" id="3.30.1330.60">
    <property type="entry name" value="OmpA-like domain"/>
    <property type="match status" value="1"/>
</dbReference>
<gene>
    <name evidence="2" type="ORF">AAG747_15790</name>
</gene>
<feature type="signal peptide" evidence="1">
    <location>
        <begin position="1"/>
        <end position="22"/>
    </location>
</feature>
<dbReference type="SUPFAM" id="SSF103088">
    <property type="entry name" value="OmpA-like"/>
    <property type="match status" value="1"/>
</dbReference>
<evidence type="ECO:0000313" key="3">
    <source>
        <dbReference type="Proteomes" id="UP001403385"/>
    </source>
</evidence>
<dbReference type="RefSeq" id="WP_346822162.1">
    <property type="nucleotide sequence ID" value="NZ_JBDKWZ010000008.1"/>
</dbReference>
<dbReference type="EMBL" id="JBDKWZ010000008">
    <property type="protein sequence ID" value="MEN7549386.1"/>
    <property type="molecule type" value="Genomic_DNA"/>
</dbReference>
<dbReference type="InterPro" id="IPR008969">
    <property type="entry name" value="CarboxyPept-like_regulatory"/>
</dbReference>
<evidence type="ECO:0000313" key="2">
    <source>
        <dbReference type="EMBL" id="MEN7549386.1"/>
    </source>
</evidence>
<evidence type="ECO:0000256" key="1">
    <source>
        <dbReference type="SAM" id="SignalP"/>
    </source>
</evidence>
<dbReference type="Pfam" id="PF07676">
    <property type="entry name" value="PD40"/>
    <property type="match status" value="1"/>
</dbReference>